<keyword evidence="2" id="KW-1185">Reference proteome</keyword>
<comment type="caution">
    <text evidence="1">The sequence shown here is derived from an EMBL/GenBank/DDBJ whole genome shotgun (WGS) entry which is preliminary data.</text>
</comment>
<evidence type="ECO:0000313" key="2">
    <source>
        <dbReference type="Proteomes" id="UP001226434"/>
    </source>
</evidence>
<sequence>MSNEILIRAFAEKKDVLTELSDEDLMKELKSRDVDEDDLKAGLGISEKALSDFSFKSVVEYVIDDVDLIEPDDATKLYEAIKEENNIKSDITVQTELDIVRVCLDKGNLLYVQIFEAVLGCLQNPNVPVLEFLQVLNESSTLGGFTPTLNS</sequence>
<reference evidence="1 2" key="1">
    <citation type="submission" date="2023-05" db="EMBL/GenBank/DDBJ databases">
        <title>Genome sequence of Pinibacter sp. MAH-24.</title>
        <authorList>
            <person name="Huq M.A."/>
        </authorList>
    </citation>
    <scope>NUCLEOTIDE SEQUENCE [LARGE SCALE GENOMIC DNA]</scope>
    <source>
        <strain evidence="1 2">MAH-24</strain>
    </source>
</reference>
<gene>
    <name evidence="1" type="ORF">QJ048_09335</name>
</gene>
<organism evidence="1 2">
    <name type="scientific">Pinibacter soli</name>
    <dbReference type="NCBI Taxonomy" id="3044211"/>
    <lineage>
        <taxon>Bacteria</taxon>
        <taxon>Pseudomonadati</taxon>
        <taxon>Bacteroidota</taxon>
        <taxon>Chitinophagia</taxon>
        <taxon>Chitinophagales</taxon>
        <taxon>Chitinophagaceae</taxon>
        <taxon>Pinibacter</taxon>
    </lineage>
</organism>
<accession>A0ABT6RBP5</accession>
<protein>
    <submittedName>
        <fullName evidence="1">Uncharacterized protein</fullName>
    </submittedName>
</protein>
<name>A0ABT6RBP5_9BACT</name>
<dbReference type="RefSeq" id="WP_282334073.1">
    <property type="nucleotide sequence ID" value="NZ_JASBRG010000005.1"/>
</dbReference>
<proteinExistence type="predicted"/>
<evidence type="ECO:0000313" key="1">
    <source>
        <dbReference type="EMBL" id="MDI3319973.1"/>
    </source>
</evidence>
<dbReference type="EMBL" id="JASBRG010000005">
    <property type="protein sequence ID" value="MDI3319973.1"/>
    <property type="molecule type" value="Genomic_DNA"/>
</dbReference>
<dbReference type="Proteomes" id="UP001226434">
    <property type="component" value="Unassembled WGS sequence"/>
</dbReference>